<feature type="compositionally biased region" description="Polar residues" evidence="1">
    <location>
        <begin position="409"/>
        <end position="418"/>
    </location>
</feature>
<dbReference type="InterPro" id="IPR013209">
    <property type="entry name" value="LNS2"/>
</dbReference>
<feature type="compositionally biased region" description="Basic and acidic residues" evidence="1">
    <location>
        <begin position="233"/>
        <end position="254"/>
    </location>
</feature>
<dbReference type="Proteomes" id="UP000271098">
    <property type="component" value="Unassembled WGS sequence"/>
</dbReference>
<dbReference type="InterPro" id="IPR026058">
    <property type="entry name" value="LIPIN"/>
</dbReference>
<dbReference type="AlphaFoldDB" id="A0A183E7P4"/>
<feature type="region of interest" description="Disordered" evidence="1">
    <location>
        <begin position="303"/>
        <end position="418"/>
    </location>
</feature>
<dbReference type="Pfam" id="PF08235">
    <property type="entry name" value="LNS2"/>
    <property type="match status" value="2"/>
</dbReference>
<feature type="compositionally biased region" description="Polar residues" evidence="1">
    <location>
        <begin position="355"/>
        <end position="380"/>
    </location>
</feature>
<feature type="region of interest" description="Disordered" evidence="1">
    <location>
        <begin position="233"/>
        <end position="273"/>
    </location>
</feature>
<evidence type="ECO:0000313" key="5">
    <source>
        <dbReference type="WBParaSite" id="GPUH_0001700701-mRNA-1"/>
    </source>
</evidence>
<dbReference type="WBParaSite" id="GPUH_0001700701-mRNA-1">
    <property type="protein sequence ID" value="GPUH_0001700701-mRNA-1"/>
    <property type="gene ID" value="GPUH_0001700701"/>
</dbReference>
<dbReference type="InterPro" id="IPR031315">
    <property type="entry name" value="LNS2/PITP"/>
</dbReference>
<accession>A0A183E7P4</accession>
<dbReference type="PANTHER" id="PTHR12181">
    <property type="entry name" value="LIPIN"/>
    <property type="match status" value="1"/>
</dbReference>
<dbReference type="GO" id="GO:0003713">
    <property type="term" value="F:transcription coactivator activity"/>
    <property type="evidence" value="ECO:0007669"/>
    <property type="project" value="TreeGrafter"/>
</dbReference>
<feature type="compositionally biased region" description="Polar residues" evidence="1">
    <location>
        <begin position="92"/>
        <end position="103"/>
    </location>
</feature>
<dbReference type="GO" id="GO:0005634">
    <property type="term" value="C:nucleus"/>
    <property type="evidence" value="ECO:0007669"/>
    <property type="project" value="TreeGrafter"/>
</dbReference>
<feature type="domain" description="LNS2/PITP" evidence="2">
    <location>
        <begin position="477"/>
        <end position="659"/>
    </location>
</feature>
<dbReference type="OrthoDB" id="4567at2759"/>
<dbReference type="GO" id="GO:0008195">
    <property type="term" value="F:phosphatidate phosphatase activity"/>
    <property type="evidence" value="ECO:0007669"/>
    <property type="project" value="TreeGrafter"/>
</dbReference>
<dbReference type="EMBL" id="UYRT01084509">
    <property type="protein sequence ID" value="VDN28940.1"/>
    <property type="molecule type" value="Genomic_DNA"/>
</dbReference>
<proteinExistence type="predicted"/>
<dbReference type="SUPFAM" id="SSF56784">
    <property type="entry name" value="HAD-like"/>
    <property type="match status" value="1"/>
</dbReference>
<dbReference type="SMART" id="SM00775">
    <property type="entry name" value="LNS2"/>
    <property type="match status" value="1"/>
</dbReference>
<dbReference type="PANTHER" id="PTHR12181:SF12">
    <property type="entry name" value="PHOSPHATIDATE PHOSPHATASE"/>
    <property type="match status" value="1"/>
</dbReference>
<feature type="compositionally biased region" description="Low complexity" evidence="1">
    <location>
        <begin position="174"/>
        <end position="183"/>
    </location>
</feature>
<evidence type="ECO:0000313" key="4">
    <source>
        <dbReference type="Proteomes" id="UP000271098"/>
    </source>
</evidence>
<gene>
    <name evidence="3" type="ORF">GPUH_LOCUS16985</name>
</gene>
<feature type="region of interest" description="Disordered" evidence="1">
    <location>
        <begin position="50"/>
        <end position="200"/>
    </location>
</feature>
<evidence type="ECO:0000256" key="1">
    <source>
        <dbReference type="SAM" id="MobiDB-lite"/>
    </source>
</evidence>
<protein>
    <submittedName>
        <fullName evidence="5">LNS2 domain-containing protein</fullName>
    </submittedName>
</protein>
<sequence>MKLGENGVAFFTEPTTAADVPDYLVTSPVPGSGTATVDGKDLAERIEKIRNELSRSGNKRALSECSSSRSPSPQSRGLGSKHRKSLPFKASLFSQRRNRSLPNLTELIDEQGQERNKTGTKTDGALMHSHSVVGRRSLSPSAGASRKKRPNEMSKATARKMSISTNEESDADDAASTLSADSGASEHDHLKVPGPAIADGALSDSEIDRHRDAPEPHKSDVMVWKWGELPRTREETEKAKEEQTNSAKAEEKKTQSSWGGWFRWPRAKPVEDQDQGVYLDDLVQDVSDPSKIVKYIGMSSPTACPSPPYDSGNGSVTGPNSPSKSSDNETEGNGESHRQQHASVASVPTGKKATSVINIPESQLPTATTGTLDSQPTASNLDKAVKRERERNTSPHSDSFAVSDEEIETSPTQSSSDVHTAIEFPKYIRSLRLSSEKLKKLGLRKGANEARFSITTKFQGTTWCSCHIYLYKWTERLVISDIDGTITKSDVLGHVIPAIGGQWAHAGVAELYTRIKENGYLNFLLDEDIGSESKDDRFKSCTELFSYQLVYLSSRAIGQSYYTKKYLQSIAQNAKFLPDGPLFLSPTSVLMAFRREVIDRKPEEFKIAALTDLKECFPVKRPFYAGFGNRETDVVSYRAVDIPPDRILIIDKQGRVRRADSIGFETSFMSLAMETVDYIFPPLIRRRSVREGKDVPKKNSYVLEPSFYKAHAYSDFTHWQSKPGQAIQLDDSTLERYEAKRKSLRSKRKKT</sequence>
<name>A0A183E7P4_9BILA</name>
<feature type="compositionally biased region" description="Polar residues" evidence="1">
    <location>
        <begin position="312"/>
        <end position="325"/>
    </location>
</feature>
<dbReference type="InterPro" id="IPR036412">
    <property type="entry name" value="HAD-like_sf"/>
</dbReference>
<organism evidence="5">
    <name type="scientific">Gongylonema pulchrum</name>
    <dbReference type="NCBI Taxonomy" id="637853"/>
    <lineage>
        <taxon>Eukaryota</taxon>
        <taxon>Metazoa</taxon>
        <taxon>Ecdysozoa</taxon>
        <taxon>Nematoda</taxon>
        <taxon>Chromadorea</taxon>
        <taxon>Rhabditida</taxon>
        <taxon>Spirurina</taxon>
        <taxon>Spiruromorpha</taxon>
        <taxon>Spiruroidea</taxon>
        <taxon>Gongylonematidae</taxon>
        <taxon>Gongylonema</taxon>
    </lineage>
</organism>
<evidence type="ECO:0000313" key="3">
    <source>
        <dbReference type="EMBL" id="VDN28940.1"/>
    </source>
</evidence>
<reference evidence="3 4" key="2">
    <citation type="submission" date="2018-11" db="EMBL/GenBank/DDBJ databases">
        <authorList>
            <consortium name="Pathogen Informatics"/>
        </authorList>
    </citation>
    <scope>NUCLEOTIDE SEQUENCE [LARGE SCALE GENOMIC DNA]</scope>
</reference>
<evidence type="ECO:0000259" key="2">
    <source>
        <dbReference type="SMART" id="SM00775"/>
    </source>
</evidence>
<reference evidence="5" key="1">
    <citation type="submission" date="2016-06" db="UniProtKB">
        <authorList>
            <consortium name="WormBaseParasite"/>
        </authorList>
    </citation>
    <scope>IDENTIFICATION</scope>
</reference>
<dbReference type="GO" id="GO:0019432">
    <property type="term" value="P:triglyceride biosynthetic process"/>
    <property type="evidence" value="ECO:0007669"/>
    <property type="project" value="TreeGrafter"/>
</dbReference>
<feature type="compositionally biased region" description="Low complexity" evidence="1">
    <location>
        <begin position="63"/>
        <end position="78"/>
    </location>
</feature>
<dbReference type="GO" id="GO:0045944">
    <property type="term" value="P:positive regulation of transcription by RNA polymerase II"/>
    <property type="evidence" value="ECO:0007669"/>
    <property type="project" value="TreeGrafter"/>
</dbReference>
<keyword evidence="4" id="KW-1185">Reference proteome</keyword>
<dbReference type="GO" id="GO:0009062">
    <property type="term" value="P:fatty acid catabolic process"/>
    <property type="evidence" value="ECO:0007669"/>
    <property type="project" value="TreeGrafter"/>
</dbReference>
<dbReference type="GO" id="GO:0032869">
    <property type="term" value="P:cellular response to insulin stimulus"/>
    <property type="evidence" value="ECO:0007669"/>
    <property type="project" value="TreeGrafter"/>
</dbReference>
<feature type="compositionally biased region" description="Basic and acidic residues" evidence="1">
    <location>
        <begin position="383"/>
        <end position="393"/>
    </location>
</feature>